<proteinExistence type="predicted"/>
<dbReference type="Proteomes" id="UP001558632">
    <property type="component" value="Unassembled WGS sequence"/>
</dbReference>
<reference evidence="1 2" key="1">
    <citation type="submission" date="2024-07" db="EMBL/GenBank/DDBJ databases">
        <title>Enhanced genomic and transcriptomic resources for Trichinella pseudospiralis and T. spiralis underpin the discovery of pronounced molecular differences between stages and species.</title>
        <authorList>
            <person name="Pasi K.K."/>
            <person name="La Rosa G."/>
            <person name="Gomez-Morales M.A."/>
            <person name="Tosini F."/>
            <person name="Sumanam S."/>
            <person name="Young N.D."/>
            <person name="Chang B.C."/>
            <person name="Robin G.B."/>
        </authorList>
    </citation>
    <scope>NUCLEOTIDE SEQUENCE [LARGE SCALE GENOMIC DNA]</scope>
    <source>
        <strain evidence="1">ISS534</strain>
    </source>
</reference>
<accession>A0ABR3KGI5</accession>
<sequence>MFRCPICEDLHRVQRCRKYLAMSTSERWKTAKQRPLRHLSAWYGRRKTKIVCVGVGVGVIAVCEESLYIFIYPDIRAHCSTAGST</sequence>
<keyword evidence="2" id="KW-1185">Reference proteome</keyword>
<evidence type="ECO:0000313" key="2">
    <source>
        <dbReference type="Proteomes" id="UP001558632"/>
    </source>
</evidence>
<dbReference type="EMBL" id="JBEUSY010000377">
    <property type="protein sequence ID" value="KAL1235261.1"/>
    <property type="molecule type" value="Genomic_DNA"/>
</dbReference>
<gene>
    <name evidence="1" type="ORF">TSPI_04192</name>
</gene>
<organism evidence="1 2">
    <name type="scientific">Trichinella spiralis</name>
    <name type="common">Trichina worm</name>
    <dbReference type="NCBI Taxonomy" id="6334"/>
    <lineage>
        <taxon>Eukaryota</taxon>
        <taxon>Metazoa</taxon>
        <taxon>Ecdysozoa</taxon>
        <taxon>Nematoda</taxon>
        <taxon>Enoplea</taxon>
        <taxon>Dorylaimia</taxon>
        <taxon>Trichinellida</taxon>
        <taxon>Trichinellidae</taxon>
        <taxon>Trichinella</taxon>
    </lineage>
</organism>
<name>A0ABR3KGI5_TRISP</name>
<protein>
    <submittedName>
        <fullName evidence="1">UPF0337 protein</fullName>
    </submittedName>
</protein>
<evidence type="ECO:0000313" key="1">
    <source>
        <dbReference type="EMBL" id="KAL1235261.1"/>
    </source>
</evidence>
<comment type="caution">
    <text evidence="1">The sequence shown here is derived from an EMBL/GenBank/DDBJ whole genome shotgun (WGS) entry which is preliminary data.</text>
</comment>